<name>A0A2D2DTT7_9BURK</name>
<keyword evidence="3" id="KW-1185">Reference proteome</keyword>
<dbReference type="Gene3D" id="1.25.40.750">
    <property type="entry name" value="Domain of unknown function DUF5071"/>
    <property type="match status" value="1"/>
</dbReference>
<gene>
    <name evidence="2" type="ORF">CR152_30580</name>
</gene>
<evidence type="ECO:0000313" key="2">
    <source>
        <dbReference type="EMBL" id="ATQ78373.1"/>
    </source>
</evidence>
<dbReference type="InterPro" id="IPR031837">
    <property type="entry name" value="DUF5071"/>
</dbReference>
<proteinExistence type="predicted"/>
<dbReference type="InterPro" id="IPR038692">
    <property type="entry name" value="Cthe_2751_sf"/>
</dbReference>
<feature type="domain" description="DUF5071" evidence="1">
    <location>
        <begin position="14"/>
        <end position="130"/>
    </location>
</feature>
<sequence>MDQGPRLHQRSSFIPADKHDLDAVRAAIAAGWPAIAPVVPDLLVWMQDLNWPVAKELAPLLVSLGAPLAPAIRQILDGDDGIWKHHLIFRVVVRSPALLQALAADLHRLAADPSASDRAEEVDVEAREALLLL</sequence>
<reference evidence="2" key="1">
    <citation type="submission" date="2017-10" db="EMBL/GenBank/DDBJ databases">
        <title>Massilia psychrophilum sp. nov., a novel purple-pigmented bacterium isolated from Tianshan glacier, Xinjiang Municipality, China.</title>
        <authorList>
            <person name="Wang H."/>
        </authorList>
    </citation>
    <scope>NUCLEOTIDE SEQUENCE [LARGE SCALE GENOMIC DNA]</scope>
    <source>
        <strain evidence="2">B2</strain>
    </source>
</reference>
<dbReference type="AlphaFoldDB" id="A0A2D2DTT7"/>
<accession>A0A2D2DTT7</accession>
<dbReference type="Proteomes" id="UP000229897">
    <property type="component" value="Chromosome"/>
</dbReference>
<evidence type="ECO:0000259" key="1">
    <source>
        <dbReference type="Pfam" id="PF16804"/>
    </source>
</evidence>
<dbReference type="Pfam" id="PF16804">
    <property type="entry name" value="DUF5071"/>
    <property type="match status" value="1"/>
</dbReference>
<dbReference type="EMBL" id="CP024608">
    <property type="protein sequence ID" value="ATQ78373.1"/>
    <property type="molecule type" value="Genomic_DNA"/>
</dbReference>
<dbReference type="CDD" id="cd11743">
    <property type="entry name" value="Cthe_2751_like"/>
    <property type="match status" value="1"/>
</dbReference>
<evidence type="ECO:0000313" key="3">
    <source>
        <dbReference type="Proteomes" id="UP000229897"/>
    </source>
</evidence>
<protein>
    <submittedName>
        <fullName evidence="2">DUF5071 domain-containing protein</fullName>
    </submittedName>
</protein>
<organism evidence="2 3">
    <name type="scientific">Massilia violaceinigra</name>
    <dbReference type="NCBI Taxonomy" id="2045208"/>
    <lineage>
        <taxon>Bacteria</taxon>
        <taxon>Pseudomonadati</taxon>
        <taxon>Pseudomonadota</taxon>
        <taxon>Betaproteobacteria</taxon>
        <taxon>Burkholderiales</taxon>
        <taxon>Oxalobacteraceae</taxon>
        <taxon>Telluria group</taxon>
        <taxon>Massilia</taxon>
    </lineage>
</organism>
<dbReference type="KEGG" id="mass:CR152_30580"/>